<proteinExistence type="predicted"/>
<dbReference type="Proteomes" id="UP000887540">
    <property type="component" value="Unplaced"/>
</dbReference>
<feature type="compositionally biased region" description="Basic and acidic residues" evidence="1">
    <location>
        <begin position="40"/>
        <end position="52"/>
    </location>
</feature>
<sequence length="112" mass="12708">MFLFGILLIALQINTSLANDENDEKLENGLIEDLSELDGADVHTTEEPKPTDPPEPTTPQPIKSTEAPKHGTFSATSLFMGIFFGMLLMFGLTQLYHYWVRSRTENPEYRIY</sequence>
<dbReference type="AlphaFoldDB" id="A0A914CAP9"/>
<keyword evidence="4" id="KW-1185">Reference proteome</keyword>
<evidence type="ECO:0000256" key="1">
    <source>
        <dbReference type="SAM" id="MobiDB-lite"/>
    </source>
</evidence>
<organism evidence="4 5">
    <name type="scientific">Acrobeloides nanus</name>
    <dbReference type="NCBI Taxonomy" id="290746"/>
    <lineage>
        <taxon>Eukaryota</taxon>
        <taxon>Metazoa</taxon>
        <taxon>Ecdysozoa</taxon>
        <taxon>Nematoda</taxon>
        <taxon>Chromadorea</taxon>
        <taxon>Rhabditida</taxon>
        <taxon>Tylenchina</taxon>
        <taxon>Cephalobomorpha</taxon>
        <taxon>Cephaloboidea</taxon>
        <taxon>Cephalobidae</taxon>
        <taxon>Acrobeloides</taxon>
    </lineage>
</organism>
<feature type="chain" id="PRO_5037541366" evidence="3">
    <location>
        <begin position="19"/>
        <end position="112"/>
    </location>
</feature>
<dbReference type="WBParaSite" id="ACRNAN_Path_737.g2793.t1">
    <property type="protein sequence ID" value="ACRNAN_Path_737.g2793.t1"/>
    <property type="gene ID" value="ACRNAN_Path_737.g2793"/>
</dbReference>
<feature type="region of interest" description="Disordered" evidence="1">
    <location>
        <begin position="36"/>
        <end position="69"/>
    </location>
</feature>
<keyword evidence="2" id="KW-0812">Transmembrane</keyword>
<evidence type="ECO:0000313" key="5">
    <source>
        <dbReference type="WBParaSite" id="ACRNAN_Path_737.g2793.t1"/>
    </source>
</evidence>
<feature type="transmembrane region" description="Helical" evidence="2">
    <location>
        <begin position="78"/>
        <end position="100"/>
    </location>
</feature>
<keyword evidence="3" id="KW-0732">Signal</keyword>
<evidence type="ECO:0000256" key="2">
    <source>
        <dbReference type="SAM" id="Phobius"/>
    </source>
</evidence>
<keyword evidence="2" id="KW-1133">Transmembrane helix</keyword>
<evidence type="ECO:0000256" key="3">
    <source>
        <dbReference type="SAM" id="SignalP"/>
    </source>
</evidence>
<name>A0A914CAP9_9BILA</name>
<feature type="signal peptide" evidence="3">
    <location>
        <begin position="1"/>
        <end position="18"/>
    </location>
</feature>
<accession>A0A914CAP9</accession>
<protein>
    <submittedName>
        <fullName evidence="5">Uncharacterized protein</fullName>
    </submittedName>
</protein>
<evidence type="ECO:0000313" key="4">
    <source>
        <dbReference type="Proteomes" id="UP000887540"/>
    </source>
</evidence>
<keyword evidence="2" id="KW-0472">Membrane</keyword>
<reference evidence="5" key="1">
    <citation type="submission" date="2022-11" db="UniProtKB">
        <authorList>
            <consortium name="WormBaseParasite"/>
        </authorList>
    </citation>
    <scope>IDENTIFICATION</scope>
</reference>